<dbReference type="Pfam" id="PF02878">
    <property type="entry name" value="PGM_PMM_I"/>
    <property type="match status" value="1"/>
</dbReference>
<dbReference type="InterPro" id="IPR016055">
    <property type="entry name" value="A-D-PHexomutase_a/b/a-I/II/III"/>
</dbReference>
<dbReference type="InterPro" id="IPR050060">
    <property type="entry name" value="Phosphoglucosamine_mutase"/>
</dbReference>
<protein>
    <recommendedName>
        <fullName evidence="6 8">Phosphoglucosamine mutase</fullName>
        <ecNumber evidence="6 8">5.4.2.10</ecNumber>
    </recommendedName>
</protein>
<dbReference type="SUPFAM" id="SSF55957">
    <property type="entry name" value="Phosphoglucomutase, C-terminal domain"/>
    <property type="match status" value="1"/>
</dbReference>
<dbReference type="NCBIfam" id="TIGR01455">
    <property type="entry name" value="glmM"/>
    <property type="match status" value="1"/>
</dbReference>
<evidence type="ECO:0000313" key="13">
    <source>
        <dbReference type="EMBL" id="MBK1726114.1"/>
    </source>
</evidence>
<dbReference type="Proteomes" id="UP000738126">
    <property type="component" value="Unassembled WGS sequence"/>
</dbReference>
<keyword evidence="2 6" id="KW-0597">Phosphoprotein</keyword>
<dbReference type="NCBIfam" id="NF008139">
    <property type="entry name" value="PRK10887.1"/>
    <property type="match status" value="1"/>
</dbReference>
<comment type="function">
    <text evidence="6 8">Catalyzes the conversion of glucosamine-6-phosphate to glucosamine-1-phosphate.</text>
</comment>
<feature type="binding site" evidence="6">
    <location>
        <position position="243"/>
    </location>
    <ligand>
        <name>Mg(2+)</name>
        <dbReference type="ChEBI" id="CHEBI:18420"/>
    </ligand>
</feature>
<keyword evidence="5 6" id="KW-0413">Isomerase</keyword>
<dbReference type="InterPro" id="IPR005841">
    <property type="entry name" value="Alpha-D-phosphohexomutase_SF"/>
</dbReference>
<dbReference type="InterPro" id="IPR016066">
    <property type="entry name" value="A-D-PHexomutase_CS"/>
</dbReference>
<evidence type="ECO:0000256" key="6">
    <source>
        <dbReference type="HAMAP-Rule" id="MF_01554"/>
    </source>
</evidence>
<dbReference type="EMBL" id="NRSH01000024">
    <property type="protein sequence ID" value="MBK1726114.1"/>
    <property type="molecule type" value="Genomic_DNA"/>
</dbReference>
<feature type="binding site" evidence="6">
    <location>
        <position position="245"/>
    </location>
    <ligand>
        <name>Mg(2+)</name>
        <dbReference type="ChEBI" id="CHEBI:18420"/>
    </ligand>
</feature>
<dbReference type="Pfam" id="PF00408">
    <property type="entry name" value="PGM_PMM_IV"/>
    <property type="match status" value="1"/>
</dbReference>
<dbReference type="PANTHER" id="PTHR42946:SF1">
    <property type="entry name" value="PHOSPHOGLUCOMUTASE (ALPHA-D-GLUCOSE-1,6-BISPHOSPHATE-DEPENDENT)"/>
    <property type="match status" value="1"/>
</dbReference>
<evidence type="ECO:0000259" key="11">
    <source>
        <dbReference type="Pfam" id="PF02879"/>
    </source>
</evidence>
<sequence length="455" mass="46838">MAAQQRRYFGTDGVRGKVGEHPITADFVLRLGWAAGRVLAGEGGRRVVIGKDTRLSGYMFESALEAGFAAAGVHSLMLGPMPTPGIAYLTRTLHAAAGVVISASHNPHQDNGIKFFGADGYKLDDDTELAIEALLDEPLATVPCDALGRASRVDDAAGRYIEFCKGAVSRGIGLGGLHLVVDCAHGATYHVAPAVFRELGATVSVMGHEPDGFNINVDCGSQHPGALRQRVLAEGADAGVAFDGDGDRVLMVDSGGGVVDGDGLLYIVAAARAAQHQVQGPVVGTQMTNLGLEHALAGLGLRLERAKVGDRYVLERLLERGGTLGGESSGHLICLDRTTTGDGIVSALQVLEAMAHGGRSLAELASGMEYYPQRLVNVPLKPGVDVLSAPALQAAVADAEAQLGDAGRVLLRPSGTEPLLRVMVEGRDAAQVGELADGLAEAASAAAEGATPGGV</sequence>
<keyword evidence="4 6" id="KW-0460">Magnesium</keyword>
<evidence type="ECO:0000256" key="4">
    <source>
        <dbReference type="ARBA" id="ARBA00022842"/>
    </source>
</evidence>
<dbReference type="PROSITE" id="PS00710">
    <property type="entry name" value="PGM_PMM"/>
    <property type="match status" value="1"/>
</dbReference>
<evidence type="ECO:0000259" key="9">
    <source>
        <dbReference type="Pfam" id="PF00408"/>
    </source>
</evidence>
<evidence type="ECO:0000256" key="2">
    <source>
        <dbReference type="ARBA" id="ARBA00022553"/>
    </source>
</evidence>
<dbReference type="CDD" id="cd05802">
    <property type="entry name" value="GlmM"/>
    <property type="match status" value="1"/>
</dbReference>
<evidence type="ECO:0000256" key="1">
    <source>
        <dbReference type="ARBA" id="ARBA00010231"/>
    </source>
</evidence>
<feature type="domain" description="Alpha-D-phosphohexomutase alpha/beta/alpha" evidence="11">
    <location>
        <begin position="159"/>
        <end position="255"/>
    </location>
</feature>
<keyword evidence="3 6" id="KW-0479">Metal-binding</keyword>
<comment type="PTM">
    <text evidence="6">Activated by phosphorylation.</text>
</comment>
<accession>A0ABS1E748</accession>
<feature type="binding site" description="via phosphate group" evidence="6">
    <location>
        <position position="104"/>
    </location>
    <ligand>
        <name>Mg(2+)</name>
        <dbReference type="ChEBI" id="CHEBI:18420"/>
    </ligand>
</feature>
<reference evidence="13 14" key="1">
    <citation type="journal article" date="2020" name="Microorganisms">
        <title>Osmotic Adaptation and Compatible Solute Biosynthesis of Phototrophic Bacteria as Revealed from Genome Analyses.</title>
        <authorList>
            <person name="Imhoff J.F."/>
            <person name="Rahn T."/>
            <person name="Kunzel S."/>
            <person name="Keller A."/>
            <person name="Neulinger S.C."/>
        </authorList>
    </citation>
    <scope>NUCLEOTIDE SEQUENCE [LARGE SCALE GENOMIC DNA]</scope>
    <source>
        <strain evidence="13 14">DSM 15116</strain>
    </source>
</reference>
<comment type="similarity">
    <text evidence="1 6 7">Belongs to the phosphohexose mutase family.</text>
</comment>
<feature type="domain" description="Alpha-D-phosphohexomutase alpha/beta/alpha" evidence="12">
    <location>
        <begin position="260"/>
        <end position="368"/>
    </location>
</feature>
<dbReference type="SUPFAM" id="SSF53738">
    <property type="entry name" value="Phosphoglucomutase, first 3 domains"/>
    <property type="match status" value="3"/>
</dbReference>
<feature type="domain" description="Alpha-D-phosphohexomutase alpha/beta/alpha" evidence="10">
    <location>
        <begin position="6"/>
        <end position="136"/>
    </location>
</feature>
<evidence type="ECO:0000256" key="3">
    <source>
        <dbReference type="ARBA" id="ARBA00022723"/>
    </source>
</evidence>
<evidence type="ECO:0000259" key="10">
    <source>
        <dbReference type="Pfam" id="PF02878"/>
    </source>
</evidence>
<dbReference type="InterPro" id="IPR005845">
    <property type="entry name" value="A-D-PHexomutase_a/b/a-II"/>
</dbReference>
<evidence type="ECO:0000256" key="7">
    <source>
        <dbReference type="RuleBase" id="RU004326"/>
    </source>
</evidence>
<evidence type="ECO:0000313" key="14">
    <source>
        <dbReference type="Proteomes" id="UP000738126"/>
    </source>
</evidence>
<dbReference type="InterPro" id="IPR036900">
    <property type="entry name" value="A-D-PHexomutase_C_sf"/>
</dbReference>
<feature type="modified residue" description="Phosphoserine" evidence="6">
    <location>
        <position position="104"/>
    </location>
</feature>
<dbReference type="Pfam" id="PF02880">
    <property type="entry name" value="PGM_PMM_III"/>
    <property type="match status" value="1"/>
</dbReference>
<evidence type="ECO:0000256" key="8">
    <source>
        <dbReference type="RuleBase" id="RU004327"/>
    </source>
</evidence>
<dbReference type="Gene3D" id="3.40.120.10">
    <property type="entry name" value="Alpha-D-Glucose-1,6-Bisphosphate, subunit A, domain 3"/>
    <property type="match status" value="3"/>
</dbReference>
<dbReference type="Gene3D" id="3.30.310.50">
    <property type="entry name" value="Alpha-D-phosphohexomutase, C-terminal domain"/>
    <property type="match status" value="1"/>
</dbReference>
<dbReference type="RefSeq" id="WP_200256900.1">
    <property type="nucleotide sequence ID" value="NZ_NRSH01000024.1"/>
</dbReference>
<dbReference type="InterPro" id="IPR005843">
    <property type="entry name" value="A-D-PHexomutase_C"/>
</dbReference>
<feature type="binding site" evidence="6">
    <location>
        <position position="247"/>
    </location>
    <ligand>
        <name>Mg(2+)</name>
        <dbReference type="ChEBI" id="CHEBI:18420"/>
    </ligand>
</feature>
<dbReference type="Pfam" id="PF02879">
    <property type="entry name" value="PGM_PMM_II"/>
    <property type="match status" value="1"/>
</dbReference>
<dbReference type="InterPro" id="IPR006352">
    <property type="entry name" value="GlmM_bact"/>
</dbReference>
<dbReference type="PANTHER" id="PTHR42946">
    <property type="entry name" value="PHOSPHOHEXOSE MUTASE"/>
    <property type="match status" value="1"/>
</dbReference>
<proteinExistence type="inferred from homology"/>
<evidence type="ECO:0000256" key="5">
    <source>
        <dbReference type="ARBA" id="ARBA00023235"/>
    </source>
</evidence>
<evidence type="ECO:0000259" key="12">
    <source>
        <dbReference type="Pfam" id="PF02880"/>
    </source>
</evidence>
<dbReference type="InterPro" id="IPR005846">
    <property type="entry name" value="A-D-PHexomutase_a/b/a-III"/>
</dbReference>
<name>A0ABS1E748_9GAMM</name>
<dbReference type="InterPro" id="IPR005844">
    <property type="entry name" value="A-D-PHexomutase_a/b/a-I"/>
</dbReference>
<comment type="catalytic activity">
    <reaction evidence="6 8">
        <text>alpha-D-glucosamine 1-phosphate = D-glucosamine 6-phosphate</text>
        <dbReference type="Rhea" id="RHEA:23424"/>
        <dbReference type="ChEBI" id="CHEBI:58516"/>
        <dbReference type="ChEBI" id="CHEBI:58725"/>
        <dbReference type="EC" id="5.4.2.10"/>
    </reaction>
</comment>
<dbReference type="HAMAP" id="MF_01554_B">
    <property type="entry name" value="GlmM_B"/>
    <property type="match status" value="1"/>
</dbReference>
<dbReference type="EC" id="5.4.2.10" evidence="6 8"/>
<organism evidence="13 14">
    <name type="scientific">Halorhodospira neutriphila</name>
    <dbReference type="NCBI Taxonomy" id="168379"/>
    <lineage>
        <taxon>Bacteria</taxon>
        <taxon>Pseudomonadati</taxon>
        <taxon>Pseudomonadota</taxon>
        <taxon>Gammaproteobacteria</taxon>
        <taxon>Chromatiales</taxon>
        <taxon>Ectothiorhodospiraceae</taxon>
        <taxon>Halorhodospira</taxon>
    </lineage>
</organism>
<comment type="caution">
    <text evidence="13">The sequence shown here is derived from an EMBL/GenBank/DDBJ whole genome shotgun (WGS) entry which is preliminary data.</text>
</comment>
<keyword evidence="14" id="KW-1185">Reference proteome</keyword>
<dbReference type="PRINTS" id="PR00509">
    <property type="entry name" value="PGMPMM"/>
</dbReference>
<feature type="domain" description="Alpha-D-phosphohexomutase C-terminal" evidence="9">
    <location>
        <begin position="375"/>
        <end position="441"/>
    </location>
</feature>
<feature type="active site" description="Phosphoserine intermediate" evidence="6">
    <location>
        <position position="104"/>
    </location>
</feature>
<comment type="cofactor">
    <cofactor evidence="6">
        <name>Mg(2+)</name>
        <dbReference type="ChEBI" id="CHEBI:18420"/>
    </cofactor>
    <text evidence="6">Binds 1 Mg(2+) ion per subunit.</text>
</comment>
<gene>
    <name evidence="6" type="primary">glmM</name>
    <name evidence="13" type="ORF">CKO13_03565</name>
</gene>